<reference evidence="2 3" key="1">
    <citation type="journal article" date="2018" name="Cell">
        <title>The Chara Genome: Secondary Complexity and Implications for Plant Terrestrialization.</title>
        <authorList>
            <person name="Nishiyama T."/>
            <person name="Sakayama H."/>
            <person name="Vries J.D."/>
            <person name="Buschmann H."/>
            <person name="Saint-Marcoux D."/>
            <person name="Ullrich K.K."/>
            <person name="Haas F.B."/>
            <person name="Vanderstraeten L."/>
            <person name="Becker D."/>
            <person name="Lang D."/>
            <person name="Vosolsobe S."/>
            <person name="Rombauts S."/>
            <person name="Wilhelmsson P.K.I."/>
            <person name="Janitza P."/>
            <person name="Kern R."/>
            <person name="Heyl A."/>
            <person name="Rumpler F."/>
            <person name="Villalobos L.I.A.C."/>
            <person name="Clay J.M."/>
            <person name="Skokan R."/>
            <person name="Toyoda A."/>
            <person name="Suzuki Y."/>
            <person name="Kagoshima H."/>
            <person name="Schijlen E."/>
            <person name="Tajeshwar N."/>
            <person name="Catarino B."/>
            <person name="Hetherington A.J."/>
            <person name="Saltykova A."/>
            <person name="Bonnot C."/>
            <person name="Breuninger H."/>
            <person name="Symeonidi A."/>
            <person name="Radhakrishnan G.V."/>
            <person name="Van Nieuwerburgh F."/>
            <person name="Deforce D."/>
            <person name="Chang C."/>
            <person name="Karol K.G."/>
            <person name="Hedrich R."/>
            <person name="Ulvskov P."/>
            <person name="Glockner G."/>
            <person name="Delwiche C.F."/>
            <person name="Petrasek J."/>
            <person name="Van de Peer Y."/>
            <person name="Friml J."/>
            <person name="Beilby M."/>
            <person name="Dolan L."/>
            <person name="Kohara Y."/>
            <person name="Sugano S."/>
            <person name="Fujiyama A."/>
            <person name="Delaux P.-M."/>
            <person name="Quint M."/>
            <person name="TheiBen G."/>
            <person name="Hagemann M."/>
            <person name="Harholt J."/>
            <person name="Dunand C."/>
            <person name="Zachgo S."/>
            <person name="Langdale J."/>
            <person name="Maumus F."/>
            <person name="Straeten D.V.D."/>
            <person name="Gould S.B."/>
            <person name="Rensing S.A."/>
        </authorList>
    </citation>
    <scope>NUCLEOTIDE SEQUENCE [LARGE SCALE GENOMIC DNA]</scope>
    <source>
        <strain evidence="2 3">S276</strain>
    </source>
</reference>
<protein>
    <submittedName>
        <fullName evidence="2">Uncharacterized protein</fullName>
    </submittedName>
</protein>
<evidence type="ECO:0000313" key="2">
    <source>
        <dbReference type="EMBL" id="GBG79320.1"/>
    </source>
</evidence>
<dbReference type="Proteomes" id="UP000265515">
    <property type="component" value="Unassembled WGS sequence"/>
</dbReference>
<keyword evidence="3" id="KW-1185">Reference proteome</keyword>
<organism evidence="2 3">
    <name type="scientific">Chara braunii</name>
    <name type="common">Braun's stonewort</name>
    <dbReference type="NCBI Taxonomy" id="69332"/>
    <lineage>
        <taxon>Eukaryota</taxon>
        <taxon>Viridiplantae</taxon>
        <taxon>Streptophyta</taxon>
        <taxon>Charophyceae</taxon>
        <taxon>Charales</taxon>
        <taxon>Characeae</taxon>
        <taxon>Chara</taxon>
    </lineage>
</organism>
<feature type="coiled-coil region" evidence="1">
    <location>
        <begin position="21"/>
        <end position="72"/>
    </location>
</feature>
<dbReference type="Gramene" id="GBG79320">
    <property type="protein sequence ID" value="GBG79320"/>
    <property type="gene ID" value="CBR_g29469"/>
</dbReference>
<dbReference type="AlphaFoldDB" id="A0A388LAH9"/>
<name>A0A388LAH9_CHABU</name>
<gene>
    <name evidence="2" type="ORF">CBR_g29469</name>
</gene>
<sequence>MAETPRTTAPMGKTDDNDELLAKLMADQERMKVQLDEAAAARKRLEKLEQEISCLRQARDDTKAEAEAWRQEVFLPSSKRGCVTLSIPSVQATVLPRCTPTRTPTVRVDYKELKQLHQMEVDKLKELQLLELNERREAEQELGLAKQKIA</sequence>
<evidence type="ECO:0000313" key="3">
    <source>
        <dbReference type="Proteomes" id="UP000265515"/>
    </source>
</evidence>
<dbReference type="EMBL" id="BFEA01000316">
    <property type="protein sequence ID" value="GBG79320.1"/>
    <property type="molecule type" value="Genomic_DNA"/>
</dbReference>
<comment type="caution">
    <text evidence="2">The sequence shown here is derived from an EMBL/GenBank/DDBJ whole genome shotgun (WGS) entry which is preliminary data.</text>
</comment>
<evidence type="ECO:0000256" key="1">
    <source>
        <dbReference type="SAM" id="Coils"/>
    </source>
</evidence>
<keyword evidence="1" id="KW-0175">Coiled coil</keyword>
<accession>A0A388LAH9</accession>
<proteinExistence type="predicted"/>